<evidence type="ECO:0008006" key="3">
    <source>
        <dbReference type="Google" id="ProtNLM"/>
    </source>
</evidence>
<reference evidence="1" key="1">
    <citation type="journal article" date="2023" name="PeerJ">
        <title>Selection and evaluation of lactic acid bacteria from chicken feces in Thailand as potential probiotics.</title>
        <authorList>
            <person name="Khurajog B."/>
            <person name="Disastra Y."/>
            <person name="Lawwyne L.D."/>
            <person name="Sirichokchatchawan W."/>
            <person name="Niyomtham W."/>
            <person name="Yindee J."/>
            <person name="Hampson D.J."/>
            <person name="Prapasarakul N."/>
        </authorList>
    </citation>
    <scope>NUCLEOTIDE SEQUENCE</scope>
    <source>
        <strain evidence="1">BF9</strain>
    </source>
</reference>
<evidence type="ECO:0000313" key="2">
    <source>
        <dbReference type="Proteomes" id="UP001280897"/>
    </source>
</evidence>
<comment type="caution">
    <text evidence="1">The sequence shown here is derived from an EMBL/GenBank/DDBJ whole genome shotgun (WGS) entry which is preliminary data.</text>
</comment>
<dbReference type="Proteomes" id="UP001280897">
    <property type="component" value="Unassembled WGS sequence"/>
</dbReference>
<accession>A0AAW8YJ61</accession>
<sequence>MRFTDRVQFYKSNDHYDPSNPSGEPVMVGEVIANVTHLGVDRSQQLFGDIGVDRLVVRLVEPFNSNWDLLTVNDGETYYKLQTGVHPLKIMGYIVGETQNE</sequence>
<dbReference type="EMBL" id="JAWJAV010000007">
    <property type="protein sequence ID" value="MDV2621940.1"/>
    <property type="molecule type" value="Genomic_DNA"/>
</dbReference>
<dbReference type="RefSeq" id="WP_058121203.1">
    <property type="nucleotide sequence ID" value="NZ_JADNNL010000008.1"/>
</dbReference>
<evidence type="ECO:0000313" key="1">
    <source>
        <dbReference type="EMBL" id="MDV2621940.1"/>
    </source>
</evidence>
<gene>
    <name evidence="1" type="ORF">R0G89_09370</name>
</gene>
<proteinExistence type="predicted"/>
<name>A0AAW8YJ61_PEDAC</name>
<dbReference type="AlphaFoldDB" id="A0AAW8YJ61"/>
<protein>
    <recommendedName>
        <fullName evidence="3">Phage protein</fullName>
    </recommendedName>
</protein>
<organism evidence="1 2">
    <name type="scientific">Pediococcus acidilactici</name>
    <dbReference type="NCBI Taxonomy" id="1254"/>
    <lineage>
        <taxon>Bacteria</taxon>
        <taxon>Bacillati</taxon>
        <taxon>Bacillota</taxon>
        <taxon>Bacilli</taxon>
        <taxon>Lactobacillales</taxon>
        <taxon>Lactobacillaceae</taxon>
        <taxon>Pediococcus</taxon>
        <taxon>Pediococcus acidilactici group</taxon>
    </lineage>
</organism>
<reference evidence="1" key="2">
    <citation type="submission" date="2023-10" db="EMBL/GenBank/DDBJ databases">
        <authorList>
            <person name="Khurajog B."/>
        </authorList>
    </citation>
    <scope>NUCLEOTIDE SEQUENCE</scope>
    <source>
        <strain evidence="1">BF9</strain>
    </source>
</reference>